<protein>
    <submittedName>
        <fullName evidence="2">Something about silencing protein 10-like</fullName>
    </submittedName>
</protein>
<reference evidence="2" key="1">
    <citation type="submission" date="2020-09" db="EMBL/GenBank/DDBJ databases">
        <title>Genome-Enabled Discovery of Anthraquinone Biosynthesis in Senna tora.</title>
        <authorList>
            <person name="Kang S.-H."/>
            <person name="Pandey R.P."/>
            <person name="Lee C.-M."/>
            <person name="Sim J.-S."/>
            <person name="Jeong J.-T."/>
            <person name="Choi B.-S."/>
            <person name="Jung M."/>
            <person name="Ginzburg D."/>
            <person name="Zhao K."/>
            <person name="Won S.Y."/>
            <person name="Oh T.-J."/>
            <person name="Yu Y."/>
            <person name="Kim N.-H."/>
            <person name="Lee O.R."/>
            <person name="Lee T.-H."/>
            <person name="Bashyal P."/>
            <person name="Kim T.-S."/>
            <person name="Lee W.-H."/>
            <person name="Kawkins C."/>
            <person name="Kim C.-K."/>
            <person name="Kim J.S."/>
            <person name="Ahn B.O."/>
            <person name="Rhee S.Y."/>
            <person name="Sohng J.K."/>
        </authorList>
    </citation>
    <scope>NUCLEOTIDE SEQUENCE</scope>
    <source>
        <tissue evidence="2">Leaf</tissue>
    </source>
</reference>
<dbReference type="PANTHER" id="PTHR13237:SF8">
    <property type="entry name" value="SOMETHING ABOUT SILENCING PROTEIN 10"/>
    <property type="match status" value="1"/>
</dbReference>
<dbReference type="EMBL" id="JAAIUW010000008">
    <property type="protein sequence ID" value="KAF7822214.1"/>
    <property type="molecule type" value="Genomic_DNA"/>
</dbReference>
<evidence type="ECO:0000256" key="1">
    <source>
        <dbReference type="SAM" id="MobiDB-lite"/>
    </source>
</evidence>
<comment type="caution">
    <text evidence="2">The sequence shown here is derived from an EMBL/GenBank/DDBJ whole genome shotgun (WGS) entry which is preliminary data.</text>
</comment>
<dbReference type="OrthoDB" id="1924577at2759"/>
<evidence type="ECO:0000313" key="3">
    <source>
        <dbReference type="Proteomes" id="UP000634136"/>
    </source>
</evidence>
<feature type="compositionally biased region" description="Acidic residues" evidence="1">
    <location>
        <begin position="79"/>
        <end position="97"/>
    </location>
</feature>
<accession>A0A834WMF6</accession>
<dbReference type="GO" id="GO:0000462">
    <property type="term" value="P:maturation of SSU-rRNA from tricistronic rRNA transcript (SSU-rRNA, 5.8S rRNA, LSU-rRNA)"/>
    <property type="evidence" value="ECO:0007669"/>
    <property type="project" value="TreeGrafter"/>
</dbReference>
<keyword evidence="3" id="KW-1185">Reference proteome</keyword>
<dbReference type="PANTHER" id="PTHR13237">
    <property type="entry name" value="SOMETHING ABOUT SILENCING PROTEIN 10-RELATED"/>
    <property type="match status" value="1"/>
</dbReference>
<gene>
    <name evidence="2" type="ORF">G2W53_027669</name>
</gene>
<dbReference type="AlphaFoldDB" id="A0A834WMF6"/>
<dbReference type="GO" id="GO:0032040">
    <property type="term" value="C:small-subunit processome"/>
    <property type="evidence" value="ECO:0007669"/>
    <property type="project" value="TreeGrafter"/>
</dbReference>
<evidence type="ECO:0000313" key="2">
    <source>
        <dbReference type="EMBL" id="KAF7822214.1"/>
    </source>
</evidence>
<sequence>MAEGSHWHAEFGNVKASSTETSYWSLLSKVVSGDDDLPKRDDIGERRRKHELRVLAGAGLKSEDDVDEEIGDLGSNEVAAEEDGETDDSENESYDSDNELYEQAKQQRAAKLAAKAEIYSRCIFVSFRFSQLLQNILLYNIPI</sequence>
<proteinExistence type="predicted"/>
<name>A0A834WMF6_9FABA</name>
<organism evidence="2 3">
    <name type="scientific">Senna tora</name>
    <dbReference type="NCBI Taxonomy" id="362788"/>
    <lineage>
        <taxon>Eukaryota</taxon>
        <taxon>Viridiplantae</taxon>
        <taxon>Streptophyta</taxon>
        <taxon>Embryophyta</taxon>
        <taxon>Tracheophyta</taxon>
        <taxon>Spermatophyta</taxon>
        <taxon>Magnoliopsida</taxon>
        <taxon>eudicotyledons</taxon>
        <taxon>Gunneridae</taxon>
        <taxon>Pentapetalae</taxon>
        <taxon>rosids</taxon>
        <taxon>fabids</taxon>
        <taxon>Fabales</taxon>
        <taxon>Fabaceae</taxon>
        <taxon>Caesalpinioideae</taxon>
        <taxon>Cassia clade</taxon>
        <taxon>Senna</taxon>
    </lineage>
</organism>
<dbReference type="Proteomes" id="UP000634136">
    <property type="component" value="Unassembled WGS sequence"/>
</dbReference>
<feature type="region of interest" description="Disordered" evidence="1">
    <location>
        <begin position="63"/>
        <end position="97"/>
    </location>
</feature>